<reference evidence="2" key="1">
    <citation type="journal article" date="2014" name="Int. J. Syst. Evol. Microbiol.">
        <title>Complete genome sequence of Corynebacterium casei LMG S-19264T (=DSM 44701T), isolated from a smear-ripened cheese.</title>
        <authorList>
            <consortium name="US DOE Joint Genome Institute (JGI-PGF)"/>
            <person name="Walter F."/>
            <person name="Albersmeier A."/>
            <person name="Kalinowski J."/>
            <person name="Ruckert C."/>
        </authorList>
    </citation>
    <scope>NUCLEOTIDE SEQUENCE</scope>
    <source>
        <strain evidence="2">JCM 4434</strain>
    </source>
</reference>
<evidence type="ECO:0000259" key="1">
    <source>
        <dbReference type="SMART" id="SM00960"/>
    </source>
</evidence>
<dbReference type="InterPro" id="IPR004942">
    <property type="entry name" value="Roadblock/LAMTOR2_dom"/>
</dbReference>
<dbReference type="PANTHER" id="PTHR36222:SF1">
    <property type="entry name" value="SERINE PROTEASE INHIBITOR RV3364C"/>
    <property type="match status" value="1"/>
</dbReference>
<dbReference type="PANTHER" id="PTHR36222">
    <property type="entry name" value="SERINE PROTEASE INHIBITOR RV3364C"/>
    <property type="match status" value="1"/>
</dbReference>
<name>A0A1E7MZX5_KITAU</name>
<keyword evidence="4" id="KW-1185">Reference proteome</keyword>
<proteinExistence type="predicted"/>
<dbReference type="OrthoDB" id="4274577at2"/>
<sequence length="144" mass="15304">MTQQQTETQRDLNWLLDQLVARVPETRHAIVLSEDGLLVGMSQGLDRADAEHLSAVASGLQSLARGAGHRFNGGRVRQTVVEMDQLFLFVTTAGQGARLAVLTSEQVDAGLMAYEINMLVKQVGQYLTAAPRSDAGQVGAGGGA</sequence>
<reference evidence="3 4" key="2">
    <citation type="submission" date="2014-07" db="EMBL/GenBank/DDBJ databases">
        <authorList>
            <person name="Zhang J.E."/>
            <person name="Yang H."/>
            <person name="Guo J."/>
            <person name="Deng Z."/>
            <person name="Luo H."/>
            <person name="Luo M."/>
            <person name="Zhao B."/>
        </authorList>
    </citation>
    <scope>NUCLEOTIDE SEQUENCE [LARGE SCALE GENOMIC DNA]</scope>
    <source>
        <strain evidence="3">ATCC 10762</strain>
        <strain evidence="4">ATCC 10762 / DSM 40127 / CCM 3239 / JCM 4008 / LMG 5968 / NBRC 12843 / NCIMB 8234 / A-377</strain>
    </source>
</reference>
<comment type="caution">
    <text evidence="3">The sequence shown here is derived from an EMBL/GenBank/DDBJ whole genome shotgun (WGS) entry which is preliminary data.</text>
</comment>
<gene>
    <name evidence="2" type="ORF">GCM10010502_26240</name>
    <name evidence="3" type="ORF">HS99_0011135</name>
</gene>
<dbReference type="Pfam" id="PF03259">
    <property type="entry name" value="Robl_LC7"/>
    <property type="match status" value="1"/>
</dbReference>
<dbReference type="EMBL" id="BMUB01000005">
    <property type="protein sequence ID" value="GGU73352.1"/>
    <property type="molecule type" value="Genomic_DNA"/>
</dbReference>
<evidence type="ECO:0000313" key="2">
    <source>
        <dbReference type="EMBL" id="GGU73352.1"/>
    </source>
</evidence>
<feature type="domain" description="Roadblock/LAMTOR2" evidence="1">
    <location>
        <begin position="13"/>
        <end position="103"/>
    </location>
</feature>
<accession>A0A8H9HLG3</accession>
<dbReference type="SUPFAM" id="SSF103196">
    <property type="entry name" value="Roadblock/LC7 domain"/>
    <property type="match status" value="1"/>
</dbReference>
<evidence type="ECO:0000313" key="4">
    <source>
        <dbReference type="Proteomes" id="UP000037395"/>
    </source>
</evidence>
<dbReference type="EMBL" id="JPRF03000054">
    <property type="protein sequence ID" value="OEV33997.1"/>
    <property type="molecule type" value="Genomic_DNA"/>
</dbReference>
<reference evidence="3" key="4">
    <citation type="submission" date="2016-08" db="EMBL/GenBank/DDBJ databases">
        <title>Sequencing, Assembly and Comparative Genomics of S. aureofaciens ATCC 10762.</title>
        <authorList>
            <person name="Gradnigo J.S."/>
            <person name="Johnson N."/>
            <person name="Somerville G.A."/>
        </authorList>
    </citation>
    <scope>NUCLEOTIDE SEQUENCE [LARGE SCALE GENOMIC DNA]</scope>
    <source>
        <strain evidence="3">ATCC 10762</strain>
    </source>
</reference>
<dbReference type="GeneID" id="97485728"/>
<accession>A0A1E7MZX5</accession>
<dbReference type="Proteomes" id="UP000610124">
    <property type="component" value="Unassembled WGS sequence"/>
</dbReference>
<evidence type="ECO:0000313" key="3">
    <source>
        <dbReference type="EMBL" id="OEV33997.1"/>
    </source>
</evidence>
<organism evidence="3 4">
    <name type="scientific">Kitasatospora aureofaciens</name>
    <name type="common">Streptomyces aureofaciens</name>
    <dbReference type="NCBI Taxonomy" id="1894"/>
    <lineage>
        <taxon>Bacteria</taxon>
        <taxon>Bacillati</taxon>
        <taxon>Actinomycetota</taxon>
        <taxon>Actinomycetes</taxon>
        <taxon>Kitasatosporales</taxon>
        <taxon>Streptomycetaceae</taxon>
        <taxon>Kitasatospora</taxon>
    </lineage>
</organism>
<dbReference type="SMART" id="SM00960">
    <property type="entry name" value="Robl_LC7"/>
    <property type="match status" value="1"/>
</dbReference>
<reference evidence="4" key="3">
    <citation type="submission" date="2016-08" db="EMBL/GenBank/DDBJ databases">
        <title>Sequencing, assembly and comparative genomics of S. aureofaciens ATCC 10762.</title>
        <authorList>
            <person name="Gradnigo J.S."/>
            <person name="Johnson N."/>
            <person name="Somerville G.A."/>
        </authorList>
    </citation>
    <scope>NUCLEOTIDE SEQUENCE [LARGE SCALE GENOMIC DNA]</scope>
    <source>
        <strain evidence="4">ATCC 10762 / DSM 40127 / CCM 3239 / JCM 4008 / LMG 5968 / NBRC 12843 / NCIMB 8234 / A-377</strain>
    </source>
</reference>
<dbReference type="Gene3D" id="3.30.450.30">
    <property type="entry name" value="Dynein light chain 2a, cytoplasmic"/>
    <property type="match status" value="1"/>
</dbReference>
<protein>
    <submittedName>
        <fullName evidence="3">Dynein regulation protein LC7</fullName>
    </submittedName>
</protein>
<dbReference type="KEGG" id="kau:B6264_01980"/>
<dbReference type="AlphaFoldDB" id="A0A1E7MZX5"/>
<dbReference type="Proteomes" id="UP000037395">
    <property type="component" value="Unassembled WGS sequence"/>
</dbReference>
<dbReference type="RefSeq" id="WP_030280208.1">
    <property type="nucleotide sequence ID" value="NZ_BMUB01000005.1"/>
</dbReference>
<reference evidence="2" key="5">
    <citation type="submission" date="2020-09" db="EMBL/GenBank/DDBJ databases">
        <authorList>
            <person name="Sun Q."/>
            <person name="Ohkuma M."/>
        </authorList>
    </citation>
    <scope>NUCLEOTIDE SEQUENCE</scope>
    <source>
        <strain evidence="2">JCM 4434</strain>
    </source>
</reference>
<dbReference type="InterPro" id="IPR053141">
    <property type="entry name" value="Mycobact_SerProt_Inhib_Rv3364c"/>
</dbReference>